<dbReference type="Proteomes" id="UP000677228">
    <property type="component" value="Unassembled WGS sequence"/>
</dbReference>
<protein>
    <recommendedName>
        <fullName evidence="1">ABC transporter domain-containing protein</fullName>
    </recommendedName>
</protein>
<dbReference type="EMBL" id="CAJNOK010029373">
    <property type="protein sequence ID" value="CAF1446922.1"/>
    <property type="molecule type" value="Genomic_DNA"/>
</dbReference>
<dbReference type="Proteomes" id="UP000682733">
    <property type="component" value="Unassembled WGS sequence"/>
</dbReference>
<dbReference type="SUPFAM" id="SSF52540">
    <property type="entry name" value="P-loop containing nucleoside triphosphate hydrolases"/>
    <property type="match status" value="1"/>
</dbReference>
<dbReference type="PANTHER" id="PTHR24221:SF503">
    <property type="entry name" value="MITOCHONDRIAL POTASSIUM CHANNEL ATP-BINDING SUBUNIT"/>
    <property type="match status" value="1"/>
</dbReference>
<reference evidence="3" key="1">
    <citation type="submission" date="2021-02" db="EMBL/GenBank/DDBJ databases">
        <authorList>
            <person name="Nowell W R."/>
        </authorList>
    </citation>
    <scope>NUCLEOTIDE SEQUENCE</scope>
</reference>
<proteinExistence type="predicted"/>
<dbReference type="Pfam" id="PF00005">
    <property type="entry name" value="ABC_tran"/>
    <property type="match status" value="1"/>
</dbReference>
<name>A0A8S2SPM4_9BILA</name>
<dbReference type="Gene3D" id="3.40.50.300">
    <property type="entry name" value="P-loop containing nucleotide triphosphate hydrolases"/>
    <property type="match status" value="1"/>
</dbReference>
<dbReference type="GO" id="GO:0016887">
    <property type="term" value="F:ATP hydrolysis activity"/>
    <property type="evidence" value="ECO:0007669"/>
    <property type="project" value="InterPro"/>
</dbReference>
<feature type="domain" description="ABC transporter" evidence="1">
    <location>
        <begin position="8"/>
        <end position="63"/>
    </location>
</feature>
<dbReference type="InterPro" id="IPR003439">
    <property type="entry name" value="ABC_transporter-like_ATP-bd"/>
</dbReference>
<dbReference type="GO" id="GO:0042626">
    <property type="term" value="F:ATPase-coupled transmembrane transporter activity"/>
    <property type="evidence" value="ECO:0007669"/>
    <property type="project" value="TreeGrafter"/>
</dbReference>
<dbReference type="InterPro" id="IPR027417">
    <property type="entry name" value="P-loop_NTPase"/>
</dbReference>
<evidence type="ECO:0000313" key="3">
    <source>
        <dbReference type="EMBL" id="CAF4242264.1"/>
    </source>
</evidence>
<evidence type="ECO:0000313" key="2">
    <source>
        <dbReference type="EMBL" id="CAF1446922.1"/>
    </source>
</evidence>
<dbReference type="GO" id="GO:0016020">
    <property type="term" value="C:membrane"/>
    <property type="evidence" value="ECO:0007669"/>
    <property type="project" value="TreeGrafter"/>
</dbReference>
<gene>
    <name evidence="2" type="ORF">OVA965_LOCUS34665</name>
    <name evidence="3" type="ORF">TMI583_LOCUS35600</name>
</gene>
<sequence>MNEIIAAAKKANIHHFIQSLPQGYETDVGMNGAQLSGGEKQRIAIARALIRNPRLLLLDEATAAMDNHNEKIVQEALNRAVQEENRTSIIIAHRVSTIQNCDLICVMHPLGRIIESGPHQDLMNKRGAYYDLTVGNHMDIR</sequence>
<evidence type="ECO:0000259" key="1">
    <source>
        <dbReference type="Pfam" id="PF00005"/>
    </source>
</evidence>
<comment type="caution">
    <text evidence="3">The sequence shown here is derived from an EMBL/GenBank/DDBJ whole genome shotgun (WGS) entry which is preliminary data.</text>
</comment>
<dbReference type="EMBL" id="CAJOBA010051198">
    <property type="protein sequence ID" value="CAF4242264.1"/>
    <property type="molecule type" value="Genomic_DNA"/>
</dbReference>
<accession>A0A8S2SPM4</accession>
<dbReference type="GO" id="GO:0005524">
    <property type="term" value="F:ATP binding"/>
    <property type="evidence" value="ECO:0007669"/>
    <property type="project" value="InterPro"/>
</dbReference>
<organism evidence="3 4">
    <name type="scientific">Didymodactylos carnosus</name>
    <dbReference type="NCBI Taxonomy" id="1234261"/>
    <lineage>
        <taxon>Eukaryota</taxon>
        <taxon>Metazoa</taxon>
        <taxon>Spiralia</taxon>
        <taxon>Gnathifera</taxon>
        <taxon>Rotifera</taxon>
        <taxon>Eurotatoria</taxon>
        <taxon>Bdelloidea</taxon>
        <taxon>Philodinida</taxon>
        <taxon>Philodinidae</taxon>
        <taxon>Didymodactylos</taxon>
    </lineage>
</organism>
<dbReference type="AlphaFoldDB" id="A0A8S2SPM4"/>
<dbReference type="PANTHER" id="PTHR24221">
    <property type="entry name" value="ATP-BINDING CASSETTE SUB-FAMILY B"/>
    <property type="match status" value="1"/>
</dbReference>
<evidence type="ECO:0000313" key="4">
    <source>
        <dbReference type="Proteomes" id="UP000682733"/>
    </source>
</evidence>
<dbReference type="InterPro" id="IPR039421">
    <property type="entry name" value="Type_1_exporter"/>
</dbReference>